<dbReference type="SMART" id="SM00154">
    <property type="entry name" value="ZnF_AN1"/>
    <property type="match status" value="2"/>
</dbReference>
<dbReference type="SUPFAM" id="SSF118310">
    <property type="entry name" value="AN1-like Zinc finger"/>
    <property type="match status" value="2"/>
</dbReference>
<reference evidence="6 8" key="2">
    <citation type="journal article" date="2013" name="Nature">
        <title>Insights into bilaterian evolution from three spiralian genomes.</title>
        <authorList>
            <person name="Simakov O."/>
            <person name="Marletaz F."/>
            <person name="Cho S.J."/>
            <person name="Edsinger-Gonzales E."/>
            <person name="Havlak P."/>
            <person name="Hellsten U."/>
            <person name="Kuo D.H."/>
            <person name="Larsson T."/>
            <person name="Lv J."/>
            <person name="Arendt D."/>
            <person name="Savage R."/>
            <person name="Osoegawa K."/>
            <person name="de Jong P."/>
            <person name="Grimwood J."/>
            <person name="Chapman J.A."/>
            <person name="Shapiro H."/>
            <person name="Aerts A."/>
            <person name="Otillar R.P."/>
            <person name="Terry A.Y."/>
            <person name="Boore J.L."/>
            <person name="Grigoriev I.V."/>
            <person name="Lindberg D.R."/>
            <person name="Seaver E.C."/>
            <person name="Weisblat D.A."/>
            <person name="Putnam N.H."/>
            <person name="Rokhsar D.S."/>
        </authorList>
    </citation>
    <scope>NUCLEOTIDE SEQUENCE</scope>
    <source>
        <strain evidence="6 8">I ESC-2004</strain>
    </source>
</reference>
<dbReference type="HOGENOM" id="CLU_052358_0_0_1"/>
<dbReference type="GO" id="GO:0008270">
    <property type="term" value="F:zinc ion binding"/>
    <property type="evidence" value="ECO:0007669"/>
    <property type="project" value="UniProtKB-KW"/>
</dbReference>
<evidence type="ECO:0000256" key="2">
    <source>
        <dbReference type="ARBA" id="ARBA00022771"/>
    </source>
</evidence>
<evidence type="ECO:0000256" key="4">
    <source>
        <dbReference type="PROSITE-ProRule" id="PRU00449"/>
    </source>
</evidence>
<dbReference type="Gene3D" id="4.10.1110.10">
    <property type="entry name" value="AN1-like Zinc finger"/>
    <property type="match status" value="2"/>
</dbReference>
<evidence type="ECO:0000256" key="3">
    <source>
        <dbReference type="ARBA" id="ARBA00022833"/>
    </source>
</evidence>
<keyword evidence="1" id="KW-0479">Metal-binding</keyword>
<dbReference type="InterPro" id="IPR035896">
    <property type="entry name" value="AN1-like_Znf"/>
</dbReference>
<keyword evidence="2 4" id="KW-0863">Zinc-finger</keyword>
<gene>
    <name evidence="6" type="ORF">CAPTEDRAFT_104642</name>
</gene>
<accession>R7US69</accession>
<sequence>MAELDIGAHCTAPHCHQLDFLPIKCFLCEQIFCKIHAAYENHKCPKFDNTIVDPGKSLAITYTCHFKACKQREQTQVICPMCNRTFCLQHRHAQDHECPMLEAPKERMPNTRDHIQKILTEKPTRKQKMLSKKACITAAKVQLMKIKMKAVGKKGIPEAEQFFLAVKLPKRCKERESALCFSAKWPIGRAVDHAAGAVRIENKNNVSGAEKLCLFDSKNGRPLPVGEKLDALADHPDFFLLSGSVVILEYVESITESSVDPDDYK</sequence>
<keyword evidence="8" id="KW-1185">Reference proteome</keyword>
<dbReference type="InterPro" id="IPR000058">
    <property type="entry name" value="Znf_AN1"/>
</dbReference>
<reference evidence="8" key="1">
    <citation type="submission" date="2012-12" db="EMBL/GenBank/DDBJ databases">
        <authorList>
            <person name="Hellsten U."/>
            <person name="Grimwood J."/>
            <person name="Chapman J.A."/>
            <person name="Shapiro H."/>
            <person name="Aerts A."/>
            <person name="Otillar R.P."/>
            <person name="Terry A.Y."/>
            <person name="Boore J.L."/>
            <person name="Simakov O."/>
            <person name="Marletaz F."/>
            <person name="Cho S.-J."/>
            <person name="Edsinger-Gonzales E."/>
            <person name="Havlak P."/>
            <person name="Kuo D.-H."/>
            <person name="Larsson T."/>
            <person name="Lv J."/>
            <person name="Arendt D."/>
            <person name="Savage R."/>
            <person name="Osoegawa K."/>
            <person name="de Jong P."/>
            <person name="Lindberg D.R."/>
            <person name="Seaver E.C."/>
            <person name="Weisblat D.A."/>
            <person name="Putnam N.H."/>
            <person name="Grigoriev I.V."/>
            <person name="Rokhsar D.S."/>
        </authorList>
    </citation>
    <scope>NUCLEOTIDE SEQUENCE</scope>
    <source>
        <strain evidence="8">I ESC-2004</strain>
    </source>
</reference>
<dbReference type="EMBL" id="AMQN01007323">
    <property type="status" value="NOT_ANNOTATED_CDS"/>
    <property type="molecule type" value="Genomic_DNA"/>
</dbReference>
<evidence type="ECO:0000313" key="6">
    <source>
        <dbReference type="EMBL" id="ELU06762.1"/>
    </source>
</evidence>
<dbReference type="STRING" id="283909.R7US69"/>
<evidence type="ECO:0000259" key="5">
    <source>
        <dbReference type="PROSITE" id="PS51039"/>
    </source>
</evidence>
<dbReference type="EnsemblMetazoa" id="CapteT104642">
    <property type="protein sequence ID" value="CapteP104642"/>
    <property type="gene ID" value="CapteG104642"/>
</dbReference>
<dbReference type="EMBL" id="KB300427">
    <property type="protein sequence ID" value="ELU06762.1"/>
    <property type="molecule type" value="Genomic_DNA"/>
</dbReference>
<feature type="domain" description="AN1-type" evidence="5">
    <location>
        <begin position="58"/>
        <end position="106"/>
    </location>
</feature>
<feature type="domain" description="AN1-type" evidence="5">
    <location>
        <begin position="4"/>
        <end position="52"/>
    </location>
</feature>
<dbReference type="Pfam" id="PF01428">
    <property type="entry name" value="zf-AN1"/>
    <property type="match status" value="2"/>
</dbReference>
<keyword evidence="3" id="KW-0862">Zinc</keyword>
<dbReference type="InterPro" id="IPR057358">
    <property type="entry name" value="UBL_ZFAND1-like"/>
</dbReference>
<dbReference type="Proteomes" id="UP000014760">
    <property type="component" value="Unassembled WGS sequence"/>
</dbReference>
<dbReference type="Pfam" id="PF25327">
    <property type="entry name" value="UBL_ZFAND1"/>
    <property type="match status" value="1"/>
</dbReference>
<evidence type="ECO:0000256" key="1">
    <source>
        <dbReference type="ARBA" id="ARBA00022723"/>
    </source>
</evidence>
<evidence type="ECO:0000313" key="7">
    <source>
        <dbReference type="EnsemblMetazoa" id="CapteP104642"/>
    </source>
</evidence>
<evidence type="ECO:0000313" key="8">
    <source>
        <dbReference type="Proteomes" id="UP000014760"/>
    </source>
</evidence>
<dbReference type="PANTHER" id="PTHR14677:SF20">
    <property type="entry name" value="ZINC FINGER AN1-TYPE CONTAINING 2A-RELATED"/>
    <property type="match status" value="1"/>
</dbReference>
<protein>
    <recommendedName>
        <fullName evidence="5">AN1-type domain-containing protein</fullName>
    </recommendedName>
</protein>
<proteinExistence type="predicted"/>
<dbReference type="PROSITE" id="PS51039">
    <property type="entry name" value="ZF_AN1"/>
    <property type="match status" value="2"/>
</dbReference>
<dbReference type="PANTHER" id="PTHR14677">
    <property type="entry name" value="ARSENITE INDUCUBLE RNA ASSOCIATED PROTEIN AIP-1-RELATED"/>
    <property type="match status" value="1"/>
</dbReference>
<dbReference type="OMA" id="RQYCLKH"/>
<name>R7US69_CAPTE</name>
<reference evidence="7" key="3">
    <citation type="submission" date="2015-06" db="UniProtKB">
        <authorList>
            <consortium name="EnsemblMetazoa"/>
        </authorList>
    </citation>
    <scope>IDENTIFICATION</scope>
</reference>
<dbReference type="OrthoDB" id="431929at2759"/>
<dbReference type="GO" id="GO:0005737">
    <property type="term" value="C:cytoplasm"/>
    <property type="evidence" value="ECO:0007669"/>
    <property type="project" value="TreeGrafter"/>
</dbReference>
<organism evidence="6">
    <name type="scientific">Capitella teleta</name>
    <name type="common">Polychaete worm</name>
    <dbReference type="NCBI Taxonomy" id="283909"/>
    <lineage>
        <taxon>Eukaryota</taxon>
        <taxon>Metazoa</taxon>
        <taxon>Spiralia</taxon>
        <taxon>Lophotrochozoa</taxon>
        <taxon>Annelida</taxon>
        <taxon>Polychaeta</taxon>
        <taxon>Sedentaria</taxon>
        <taxon>Scolecida</taxon>
        <taxon>Capitellidae</taxon>
        <taxon>Capitella</taxon>
    </lineage>
</organism>
<dbReference type="AlphaFoldDB" id="R7US69"/>